<sequence>MFGFLKKRREAKKLAKFLTEVRVRRHADDDLLSAEQRAGLDALIAETAQVRPADAAAFLETAVPKYHRIAPLYRHFQIRAFLDLLLVVGAVAFGIRGLFFQPFRIPTSSMQPTLYGIHFLDRENASNPVLGKLPNPLNWLLFSARPAKLEIQSPGELDLNSLTSQGNFLSDSTGFRIGGTRYSLPGDIRKVEEYSNLEAGKSYAKGDLLCDGFLSLGDHLFVERFSIYLAPLKRGDVIVFNTDGLTVDGRRLADASGFYYIKRLVGLPGDTLKIVGNQLYVKPQGAKVFKKIQEIAPAFEKIYSGKGGYQGHLNHMGRYLATPGEEFKLGPDRYFMMGDNSSFSLDSRFFGAVPRENLVGKAWIVFWPFTRRWGWVDRQGPIDAPTGEPERGTFKVMYRQ</sequence>
<dbReference type="AlphaFoldDB" id="A0A2U1APW3"/>
<protein>
    <recommendedName>
        <fullName evidence="4 6">Signal peptidase I</fullName>
        <ecNumber evidence="3 6">3.4.21.89</ecNumber>
    </recommendedName>
</protein>
<keyword evidence="6" id="KW-0812">Transmembrane</keyword>
<comment type="similarity">
    <text evidence="2 6">Belongs to the peptidase S26 family.</text>
</comment>
<dbReference type="InterPro" id="IPR019758">
    <property type="entry name" value="Pept_S26A_signal_pept_1_CS"/>
</dbReference>
<dbReference type="GO" id="GO:0004252">
    <property type="term" value="F:serine-type endopeptidase activity"/>
    <property type="evidence" value="ECO:0007669"/>
    <property type="project" value="InterPro"/>
</dbReference>
<dbReference type="InterPro" id="IPR019757">
    <property type="entry name" value="Pept_S26A_signal_pept_1_Lys-AS"/>
</dbReference>
<keyword evidence="9" id="KW-1185">Reference proteome</keyword>
<evidence type="ECO:0000256" key="5">
    <source>
        <dbReference type="ARBA" id="ARBA00022801"/>
    </source>
</evidence>
<dbReference type="GeneID" id="78296379"/>
<dbReference type="InterPro" id="IPR019533">
    <property type="entry name" value="Peptidase_S26"/>
</dbReference>
<comment type="caution">
    <text evidence="8">The sequence shown here is derived from an EMBL/GenBank/DDBJ whole genome shotgun (WGS) entry which is preliminary data.</text>
</comment>
<keyword evidence="6" id="KW-1133">Transmembrane helix</keyword>
<dbReference type="PANTHER" id="PTHR43390:SF1">
    <property type="entry name" value="CHLOROPLAST PROCESSING PEPTIDASE"/>
    <property type="match status" value="1"/>
</dbReference>
<dbReference type="InterPro" id="IPR036286">
    <property type="entry name" value="LexA/Signal_pep-like_sf"/>
</dbReference>
<comment type="catalytic activity">
    <reaction evidence="1 6">
        <text>Cleavage of hydrophobic, N-terminal signal or leader sequences from secreted and periplasmic proteins.</text>
        <dbReference type="EC" id="3.4.21.89"/>
    </reaction>
</comment>
<feature type="transmembrane region" description="Helical" evidence="6">
    <location>
        <begin position="80"/>
        <end position="100"/>
    </location>
</feature>
<dbReference type="EC" id="3.4.21.89" evidence="3 6"/>
<dbReference type="CDD" id="cd06530">
    <property type="entry name" value="S26_SPase_I"/>
    <property type="match status" value="1"/>
</dbReference>
<evidence type="ECO:0000313" key="9">
    <source>
        <dbReference type="Proteomes" id="UP000245959"/>
    </source>
</evidence>
<accession>A0A2U1APW3</accession>
<dbReference type="Gene3D" id="2.10.109.10">
    <property type="entry name" value="Umud Fragment, subunit A"/>
    <property type="match status" value="1"/>
</dbReference>
<dbReference type="SUPFAM" id="SSF51306">
    <property type="entry name" value="LexA/Signal peptidase"/>
    <property type="match status" value="1"/>
</dbReference>
<name>A0A2U1APW3_9BACT</name>
<proteinExistence type="inferred from homology"/>
<reference evidence="8 9" key="1">
    <citation type="submission" date="2018-04" db="EMBL/GenBank/DDBJ databases">
        <title>Genomic Encyclopedia of Type Strains, Phase IV (KMG-IV): sequencing the most valuable type-strain genomes for metagenomic binning, comparative biology and taxonomic classification.</title>
        <authorList>
            <person name="Goeker M."/>
        </authorList>
    </citation>
    <scope>NUCLEOTIDE SEQUENCE [LARGE SCALE GENOMIC DNA]</scope>
    <source>
        <strain evidence="8 9">DSM 14823</strain>
    </source>
</reference>
<evidence type="ECO:0000313" key="8">
    <source>
        <dbReference type="EMBL" id="PVY38470.1"/>
    </source>
</evidence>
<evidence type="ECO:0000256" key="2">
    <source>
        <dbReference type="ARBA" id="ARBA00009370"/>
    </source>
</evidence>
<dbReference type="PROSITE" id="PS00760">
    <property type="entry name" value="SPASE_I_2"/>
    <property type="match status" value="1"/>
</dbReference>
<dbReference type="EMBL" id="QEKH01000026">
    <property type="protein sequence ID" value="PVY38470.1"/>
    <property type="molecule type" value="Genomic_DNA"/>
</dbReference>
<dbReference type="GO" id="GO:0006465">
    <property type="term" value="P:signal peptide processing"/>
    <property type="evidence" value="ECO:0007669"/>
    <property type="project" value="InterPro"/>
</dbReference>
<feature type="domain" description="Peptidase S26" evidence="7">
    <location>
        <begin position="215"/>
        <end position="367"/>
    </location>
</feature>
<dbReference type="NCBIfam" id="TIGR02227">
    <property type="entry name" value="sigpep_I_bact"/>
    <property type="match status" value="1"/>
</dbReference>
<keyword evidence="5 6" id="KW-0378">Hydrolase</keyword>
<evidence type="ECO:0000256" key="6">
    <source>
        <dbReference type="RuleBase" id="RU362042"/>
    </source>
</evidence>
<organism evidence="8 9">
    <name type="scientific">Victivallis vadensis</name>
    <dbReference type="NCBI Taxonomy" id="172901"/>
    <lineage>
        <taxon>Bacteria</taxon>
        <taxon>Pseudomonadati</taxon>
        <taxon>Lentisphaerota</taxon>
        <taxon>Lentisphaeria</taxon>
        <taxon>Victivallales</taxon>
        <taxon>Victivallaceae</taxon>
        <taxon>Victivallis</taxon>
    </lineage>
</organism>
<evidence type="ECO:0000256" key="4">
    <source>
        <dbReference type="ARBA" id="ARBA00019232"/>
    </source>
</evidence>
<dbReference type="InterPro" id="IPR000223">
    <property type="entry name" value="Pept_S26A_signal_pept_1"/>
</dbReference>
<evidence type="ECO:0000259" key="7">
    <source>
        <dbReference type="Pfam" id="PF10502"/>
    </source>
</evidence>
<dbReference type="OrthoDB" id="9802919at2"/>
<keyword evidence="6" id="KW-0472">Membrane</keyword>
<keyword evidence="6" id="KW-0645">Protease</keyword>
<evidence type="ECO:0000256" key="1">
    <source>
        <dbReference type="ARBA" id="ARBA00000677"/>
    </source>
</evidence>
<comment type="subcellular location">
    <subcellularLocation>
        <location evidence="6">Membrane</location>
        <topology evidence="6">Single-pass type II membrane protein</topology>
    </subcellularLocation>
</comment>
<dbReference type="Pfam" id="PF10502">
    <property type="entry name" value="Peptidase_S26"/>
    <property type="match status" value="1"/>
</dbReference>
<dbReference type="GO" id="GO:0009003">
    <property type="term" value="F:signal peptidase activity"/>
    <property type="evidence" value="ECO:0007669"/>
    <property type="project" value="UniProtKB-EC"/>
</dbReference>
<dbReference type="PANTHER" id="PTHR43390">
    <property type="entry name" value="SIGNAL PEPTIDASE I"/>
    <property type="match status" value="1"/>
</dbReference>
<dbReference type="Proteomes" id="UP000245959">
    <property type="component" value="Unassembled WGS sequence"/>
</dbReference>
<dbReference type="RefSeq" id="WP_116885085.1">
    <property type="nucleotide sequence ID" value="NZ_CABMMC010000155.1"/>
</dbReference>
<dbReference type="PROSITE" id="PS00761">
    <property type="entry name" value="SPASE_I_3"/>
    <property type="match status" value="1"/>
</dbReference>
<gene>
    <name evidence="8" type="ORF">C8D82_12667</name>
</gene>
<dbReference type="GO" id="GO:0016020">
    <property type="term" value="C:membrane"/>
    <property type="evidence" value="ECO:0007669"/>
    <property type="project" value="UniProtKB-SubCell"/>
</dbReference>
<dbReference type="PRINTS" id="PR00727">
    <property type="entry name" value="LEADERPTASE"/>
</dbReference>
<evidence type="ECO:0000256" key="3">
    <source>
        <dbReference type="ARBA" id="ARBA00013208"/>
    </source>
</evidence>